<dbReference type="FunFam" id="3.40.850.10:FF:000011">
    <property type="entry name" value="Kinesin family member 21A"/>
    <property type="match status" value="1"/>
</dbReference>
<reference evidence="15 16" key="2">
    <citation type="journal article" date="2019" name="G3 (Bethesda)">
        <title>Hybrid Assembly of the Genome of the Entomopathogenic Nematode Steinernema carpocapsae Identifies the X-Chromosome.</title>
        <authorList>
            <person name="Serra L."/>
            <person name="Macchietto M."/>
            <person name="Macias-Munoz A."/>
            <person name="McGill C.J."/>
            <person name="Rodriguez I.M."/>
            <person name="Rodriguez B."/>
            <person name="Murad R."/>
            <person name="Mortazavi A."/>
        </authorList>
    </citation>
    <scope>NUCLEOTIDE SEQUENCE [LARGE SCALE GENOMIC DNA]</scope>
    <source>
        <strain evidence="15 16">ALL</strain>
    </source>
</reference>
<dbReference type="CDD" id="cd01372">
    <property type="entry name" value="KISc_KIF4"/>
    <property type="match status" value="1"/>
</dbReference>
<accession>A0A4U8V1X6</accession>
<comment type="caution">
    <text evidence="15">The sequence shown here is derived from an EMBL/GenBank/DDBJ whole genome shotgun (WGS) entry which is preliminary data.</text>
</comment>
<dbReference type="GO" id="GO:0005874">
    <property type="term" value="C:microtubule"/>
    <property type="evidence" value="ECO:0007669"/>
    <property type="project" value="UniProtKB-KW"/>
</dbReference>
<feature type="binding site" evidence="11">
    <location>
        <begin position="81"/>
        <end position="88"/>
    </location>
    <ligand>
        <name>ATP</name>
        <dbReference type="ChEBI" id="CHEBI:30616"/>
    </ligand>
</feature>
<protein>
    <recommendedName>
        <fullName evidence="12">Kinesin-like protein</fullName>
    </recommendedName>
</protein>
<dbReference type="GO" id="GO:0051231">
    <property type="term" value="P:spindle elongation"/>
    <property type="evidence" value="ECO:0007669"/>
    <property type="project" value="TreeGrafter"/>
</dbReference>
<keyword evidence="2" id="KW-0963">Cytoplasm</keyword>
<dbReference type="InterPro" id="IPR001752">
    <property type="entry name" value="Kinesin_motor_dom"/>
</dbReference>
<reference evidence="15 16" key="1">
    <citation type="journal article" date="2015" name="Genome Biol.">
        <title>Comparative genomics of Steinernema reveals deeply conserved gene regulatory networks.</title>
        <authorList>
            <person name="Dillman A.R."/>
            <person name="Macchietto M."/>
            <person name="Porter C.F."/>
            <person name="Rogers A."/>
            <person name="Williams B."/>
            <person name="Antoshechkin I."/>
            <person name="Lee M.M."/>
            <person name="Goodwin Z."/>
            <person name="Lu X."/>
            <person name="Lewis E.E."/>
            <person name="Goodrich-Blair H."/>
            <person name="Stock S.P."/>
            <person name="Adams B.J."/>
            <person name="Sternberg P.W."/>
            <person name="Mortazavi A."/>
        </authorList>
    </citation>
    <scope>NUCLEOTIDE SEQUENCE [LARGE SCALE GENOMIC DNA]</scope>
    <source>
        <strain evidence="15 16">ALL</strain>
    </source>
</reference>
<comment type="similarity">
    <text evidence="11 12">Belongs to the TRAFAC class myosin-kinesin ATPase superfamily. Kinesin family.</text>
</comment>
<keyword evidence="8 13" id="KW-0175">Coiled coil</keyword>
<dbReference type="EMBL" id="AZBU02000001">
    <property type="protein sequence ID" value="TMS39319.1"/>
    <property type="molecule type" value="Genomic_DNA"/>
</dbReference>
<gene>
    <name evidence="15" type="ORF">L596_005866</name>
</gene>
<dbReference type="Gene3D" id="3.40.850.10">
    <property type="entry name" value="Kinesin motor domain"/>
    <property type="match status" value="1"/>
</dbReference>
<dbReference type="InterPro" id="IPR027640">
    <property type="entry name" value="Kinesin-like_fam"/>
</dbReference>
<keyword evidence="16" id="KW-1185">Reference proteome</keyword>
<dbReference type="SMART" id="SM00129">
    <property type="entry name" value="KISc"/>
    <property type="match status" value="1"/>
</dbReference>
<keyword evidence="9 11" id="KW-0505">Motor protein</keyword>
<evidence type="ECO:0000313" key="15">
    <source>
        <dbReference type="EMBL" id="TMS39319.1"/>
    </source>
</evidence>
<dbReference type="Proteomes" id="UP000298663">
    <property type="component" value="Chromosome X"/>
</dbReference>
<evidence type="ECO:0000313" key="16">
    <source>
        <dbReference type="Proteomes" id="UP000298663"/>
    </source>
</evidence>
<dbReference type="EMBL" id="CM016762">
    <property type="protein sequence ID" value="TMS39319.1"/>
    <property type="molecule type" value="Genomic_DNA"/>
</dbReference>
<evidence type="ECO:0000259" key="14">
    <source>
        <dbReference type="PROSITE" id="PS50067"/>
    </source>
</evidence>
<proteinExistence type="inferred from homology"/>
<evidence type="ECO:0000256" key="13">
    <source>
        <dbReference type="SAM" id="Coils"/>
    </source>
</evidence>
<evidence type="ECO:0000256" key="3">
    <source>
        <dbReference type="ARBA" id="ARBA00022574"/>
    </source>
</evidence>
<dbReference type="GO" id="GO:0003777">
    <property type="term" value="F:microtubule motor activity"/>
    <property type="evidence" value="ECO:0007669"/>
    <property type="project" value="InterPro"/>
</dbReference>
<evidence type="ECO:0000256" key="12">
    <source>
        <dbReference type="RuleBase" id="RU000394"/>
    </source>
</evidence>
<evidence type="ECO:0000256" key="10">
    <source>
        <dbReference type="ARBA" id="ARBA00023212"/>
    </source>
</evidence>
<evidence type="ECO:0000256" key="6">
    <source>
        <dbReference type="ARBA" id="ARBA00022741"/>
    </source>
</evidence>
<evidence type="ECO:0000256" key="7">
    <source>
        <dbReference type="ARBA" id="ARBA00022840"/>
    </source>
</evidence>
<dbReference type="PROSITE" id="PS00411">
    <property type="entry name" value="KINESIN_MOTOR_1"/>
    <property type="match status" value="1"/>
</dbReference>
<dbReference type="AlphaFoldDB" id="A0A4U8V1X6"/>
<dbReference type="InterPro" id="IPR027417">
    <property type="entry name" value="P-loop_NTPase"/>
</dbReference>
<name>A0A4U8V1X6_STECR</name>
<dbReference type="PROSITE" id="PS50067">
    <property type="entry name" value="KINESIN_MOTOR_2"/>
    <property type="match status" value="1"/>
</dbReference>
<evidence type="ECO:0000256" key="4">
    <source>
        <dbReference type="ARBA" id="ARBA00022701"/>
    </source>
</evidence>
<dbReference type="PRINTS" id="PR00380">
    <property type="entry name" value="KINESINHEAVY"/>
</dbReference>
<evidence type="ECO:0000256" key="1">
    <source>
        <dbReference type="ARBA" id="ARBA00004245"/>
    </source>
</evidence>
<keyword evidence="6 11" id="KW-0547">Nucleotide-binding</keyword>
<dbReference type="SUPFAM" id="SSF52540">
    <property type="entry name" value="P-loop containing nucleoside triphosphate hydrolases"/>
    <property type="match status" value="1"/>
</dbReference>
<comment type="subcellular location">
    <subcellularLocation>
        <location evidence="1">Cytoplasm</location>
        <location evidence="1">Cytoskeleton</location>
    </subcellularLocation>
</comment>
<evidence type="ECO:0000256" key="9">
    <source>
        <dbReference type="ARBA" id="ARBA00023175"/>
    </source>
</evidence>
<dbReference type="PANTHER" id="PTHR47969:SF28">
    <property type="entry name" value="KINESIN-LIKE PROTEIN KIF21B"/>
    <property type="match status" value="1"/>
</dbReference>
<dbReference type="GO" id="GO:0005524">
    <property type="term" value="F:ATP binding"/>
    <property type="evidence" value="ECO:0007669"/>
    <property type="project" value="UniProtKB-UniRule"/>
</dbReference>
<evidence type="ECO:0000256" key="11">
    <source>
        <dbReference type="PROSITE-ProRule" id="PRU00283"/>
    </source>
</evidence>
<dbReference type="GO" id="GO:0005875">
    <property type="term" value="C:microtubule associated complex"/>
    <property type="evidence" value="ECO:0007669"/>
    <property type="project" value="TreeGrafter"/>
</dbReference>
<organism evidence="15 16">
    <name type="scientific">Steinernema carpocapsae</name>
    <name type="common">Entomopathogenic nematode</name>
    <dbReference type="NCBI Taxonomy" id="34508"/>
    <lineage>
        <taxon>Eukaryota</taxon>
        <taxon>Metazoa</taxon>
        <taxon>Ecdysozoa</taxon>
        <taxon>Nematoda</taxon>
        <taxon>Chromadorea</taxon>
        <taxon>Rhabditida</taxon>
        <taxon>Tylenchina</taxon>
        <taxon>Panagrolaimomorpha</taxon>
        <taxon>Strongyloidoidea</taxon>
        <taxon>Steinernematidae</taxon>
        <taxon>Steinernema</taxon>
    </lineage>
</organism>
<keyword evidence="3" id="KW-0853">WD repeat</keyword>
<feature type="coiled-coil region" evidence="13">
    <location>
        <begin position="354"/>
        <end position="427"/>
    </location>
</feature>
<sequence length="485" mass="53785">MYSFAASCVRPLNARERLEQNRICATVHAEDHEIALGDDRLFTFDQVFDLSCNQFSIYNNCVHDLVQGLFDGYNATVLAYGQTGSGKTYTMGTALDAVSNELTPETGVIPRAIKQLFEEMLLRVEASKDKGIPEPKFNVLVQFVELYNEEIIDLLAEEKNPQGIRIHEDPSGSIALKGVSQIAVTGPLETMKTLTQGALNRTTGSTNMNEVSSRSHAIFTVFLKQERTSELTGEDDAREVEFLSAKFHFVDLAGSERLKRTGATGDRAKEGIAINCGLLSLGNVISVLGSGRNGHVPYRDSKLTRLLQDSLGGNSQTLMVACISPSDGDFAETLNTLRYANRAKNITNKISANQDKSSKIINELRQRIMELEAKIADYEQGKKQFDCDGVEVNSLQYQENMLLTSERNQLAMRVKTLEAANDALRSRLVSQQMSSRRCPLMVKPTEERITAMSIRRLSRRSWNSLSGLGPNCLSPRPARTSSRLK</sequence>
<keyword evidence="10" id="KW-0206">Cytoskeleton</keyword>
<feature type="domain" description="Kinesin motor" evidence="14">
    <location>
        <begin position="2"/>
        <end position="346"/>
    </location>
</feature>
<keyword evidence="4 12" id="KW-0493">Microtubule</keyword>
<dbReference type="InterPro" id="IPR036961">
    <property type="entry name" value="Kinesin_motor_dom_sf"/>
</dbReference>
<dbReference type="GO" id="GO:0008017">
    <property type="term" value="F:microtubule binding"/>
    <property type="evidence" value="ECO:0007669"/>
    <property type="project" value="InterPro"/>
</dbReference>
<keyword evidence="7 11" id="KW-0067">ATP-binding</keyword>
<dbReference type="InterPro" id="IPR019821">
    <property type="entry name" value="Kinesin_motor_CS"/>
</dbReference>
<evidence type="ECO:0000256" key="8">
    <source>
        <dbReference type="ARBA" id="ARBA00023054"/>
    </source>
</evidence>
<dbReference type="Pfam" id="PF00225">
    <property type="entry name" value="Kinesin"/>
    <property type="match status" value="1"/>
</dbReference>
<evidence type="ECO:0000256" key="2">
    <source>
        <dbReference type="ARBA" id="ARBA00022490"/>
    </source>
</evidence>
<keyword evidence="5" id="KW-0677">Repeat</keyword>
<evidence type="ECO:0000256" key="5">
    <source>
        <dbReference type="ARBA" id="ARBA00022737"/>
    </source>
</evidence>
<dbReference type="OrthoDB" id="3176171at2759"/>
<dbReference type="GO" id="GO:0007018">
    <property type="term" value="P:microtubule-based movement"/>
    <property type="evidence" value="ECO:0007669"/>
    <property type="project" value="InterPro"/>
</dbReference>
<dbReference type="GO" id="GO:0007052">
    <property type="term" value="P:mitotic spindle organization"/>
    <property type="evidence" value="ECO:0007669"/>
    <property type="project" value="TreeGrafter"/>
</dbReference>
<dbReference type="PANTHER" id="PTHR47969">
    <property type="entry name" value="CHROMOSOME-ASSOCIATED KINESIN KIF4A-RELATED"/>
    <property type="match status" value="1"/>
</dbReference>